<dbReference type="Gene3D" id="1.10.150.240">
    <property type="entry name" value="Putative phosphatase, domain 2"/>
    <property type="match status" value="1"/>
</dbReference>
<evidence type="ECO:0000256" key="1">
    <source>
        <dbReference type="ARBA" id="ARBA00004123"/>
    </source>
</evidence>
<dbReference type="InterPro" id="IPR018230">
    <property type="entry name" value="BUD31/G10-rel_CS"/>
</dbReference>
<dbReference type="CDD" id="cd02603">
    <property type="entry name" value="HAD_sEH-N_like"/>
    <property type="match status" value="1"/>
</dbReference>
<organism evidence="7 8">
    <name type="scientific">Strongyloides stercoralis</name>
    <name type="common">Threadworm</name>
    <dbReference type="NCBI Taxonomy" id="6248"/>
    <lineage>
        <taxon>Eukaryota</taxon>
        <taxon>Metazoa</taxon>
        <taxon>Ecdysozoa</taxon>
        <taxon>Nematoda</taxon>
        <taxon>Chromadorea</taxon>
        <taxon>Rhabditida</taxon>
        <taxon>Tylenchina</taxon>
        <taxon>Panagrolaimomorpha</taxon>
        <taxon>Strongyloidoidea</taxon>
        <taxon>Strongyloididae</taxon>
        <taxon>Strongyloides</taxon>
    </lineage>
</organism>
<dbReference type="NCBIfam" id="TIGR02247">
    <property type="entry name" value="HAD-1A3-hyp"/>
    <property type="match status" value="1"/>
</dbReference>
<evidence type="ECO:0000256" key="3">
    <source>
        <dbReference type="ARBA" id="ARBA00015122"/>
    </source>
</evidence>
<dbReference type="SUPFAM" id="SSF56784">
    <property type="entry name" value="HAD-like"/>
    <property type="match status" value="1"/>
</dbReference>
<dbReference type="SFLD" id="SFLDG01129">
    <property type="entry name" value="C1.5:_HAD__Beta-PGM__Phosphata"/>
    <property type="match status" value="1"/>
</dbReference>
<dbReference type="AlphaFoldDB" id="A0AAF5CYA4"/>
<dbReference type="PANTHER" id="PTHR19411:SF0">
    <property type="entry name" value="PROTEIN BUD31 HOMOLOG"/>
    <property type="match status" value="1"/>
</dbReference>
<evidence type="ECO:0000313" key="7">
    <source>
        <dbReference type="Proteomes" id="UP000035681"/>
    </source>
</evidence>
<dbReference type="Pfam" id="PF01125">
    <property type="entry name" value="BUD31"/>
    <property type="match status" value="1"/>
</dbReference>
<dbReference type="Proteomes" id="UP000035681">
    <property type="component" value="Unplaced"/>
</dbReference>
<dbReference type="InterPro" id="IPR023198">
    <property type="entry name" value="PGP-like_dom2"/>
</dbReference>
<dbReference type="InterPro" id="IPR011945">
    <property type="entry name" value="HAD-SF_ppase_IA/epoxid_hydro_N"/>
</dbReference>
<dbReference type="NCBIfam" id="TIGR01509">
    <property type="entry name" value="HAD-SF-IA-v3"/>
    <property type="match status" value="1"/>
</dbReference>
<dbReference type="PROSITE" id="PS00998">
    <property type="entry name" value="G10_2"/>
    <property type="match status" value="1"/>
</dbReference>
<keyword evidence="6" id="KW-0175">Coiled coil</keyword>
<reference evidence="8" key="1">
    <citation type="submission" date="2024-02" db="UniProtKB">
        <authorList>
            <consortium name="WormBaseParasite"/>
        </authorList>
    </citation>
    <scope>IDENTIFICATION</scope>
</reference>
<dbReference type="Pfam" id="PF00702">
    <property type="entry name" value="Hydrolase"/>
    <property type="match status" value="1"/>
</dbReference>
<name>A0AAF5CYA4_STRER</name>
<evidence type="ECO:0000256" key="5">
    <source>
        <dbReference type="ARBA" id="ARBA00023242"/>
    </source>
</evidence>
<evidence type="ECO:0000256" key="4">
    <source>
        <dbReference type="ARBA" id="ARBA00022990"/>
    </source>
</evidence>
<keyword evidence="5" id="KW-0539">Nucleus</keyword>
<evidence type="ECO:0000313" key="8">
    <source>
        <dbReference type="WBParaSite" id="TCONS_00003797.p1"/>
    </source>
</evidence>
<comment type="subcellular location">
    <subcellularLocation>
        <location evidence="1">Nucleus</location>
    </subcellularLocation>
</comment>
<dbReference type="SFLD" id="SFLDS00003">
    <property type="entry name" value="Haloacid_Dehalogenase"/>
    <property type="match status" value="1"/>
</dbReference>
<dbReference type="InterPro" id="IPR023214">
    <property type="entry name" value="HAD_sf"/>
</dbReference>
<dbReference type="PRINTS" id="PR00322">
    <property type="entry name" value="G10"/>
</dbReference>
<keyword evidence="4" id="KW-0007">Acetylation</keyword>
<keyword evidence="7" id="KW-1185">Reference proteome</keyword>
<protein>
    <recommendedName>
        <fullName evidence="3">Protein BUD31 homolog</fullName>
    </recommendedName>
</protein>
<proteinExistence type="inferred from homology"/>
<dbReference type="InterPro" id="IPR006439">
    <property type="entry name" value="HAD-SF_hydro_IA"/>
</dbReference>
<evidence type="ECO:0000256" key="6">
    <source>
        <dbReference type="SAM" id="Coils"/>
    </source>
</evidence>
<dbReference type="PANTHER" id="PTHR19411">
    <property type="entry name" value="PROTEIN BUD31-RELATED"/>
    <property type="match status" value="1"/>
</dbReference>
<evidence type="ECO:0000256" key="2">
    <source>
        <dbReference type="ARBA" id="ARBA00005287"/>
    </source>
</evidence>
<sequence length="430" mass="50236">FLKMKIKAVIFDFYGNYLSNCGNEEYWNAYEEYLNLPDGSIKKTMNNLEIALYQMFTGKISAEQFEKSYFIKAFNRQHNLDVEPFPIIRDFVDVYNDDSILEEYTMKNVIINLRNSGIKTALLTNNYYLDKYYTQRKLPSSRSLYDVVVESCREGIMKPHPEIYRIMLDRLDVGAENCIFIDESNYNCETADLLGMTSILLNPMNPSACIQKLDDILHCQKMNKYEVIHQIPLAIEIDLYILYSLDRWNKKIGIAMRKDPPEGWDVIEETLEEFEQKMREAELESHEGKRKTESIWPIFKIHHQRSRYIYEMFYKQKAISKELYQFCLDAKFADPLLIAKWKKQGFENLCCLKCIQAKNSNFGTNCICRVPKSKLDTERVIECVHCGCRGCSENYNTGVVESVELQSMRSSSGLDKTSCAAIIFFFNSIN</sequence>
<dbReference type="Gene3D" id="3.40.50.1000">
    <property type="entry name" value="HAD superfamily/HAD-like"/>
    <property type="match status" value="1"/>
</dbReference>
<accession>A0AAF5CYA4</accession>
<dbReference type="InterPro" id="IPR036412">
    <property type="entry name" value="HAD-like_sf"/>
</dbReference>
<dbReference type="GO" id="GO:0000398">
    <property type="term" value="P:mRNA splicing, via spliceosome"/>
    <property type="evidence" value="ECO:0007669"/>
    <property type="project" value="TreeGrafter"/>
</dbReference>
<feature type="coiled-coil region" evidence="6">
    <location>
        <begin position="264"/>
        <end position="291"/>
    </location>
</feature>
<dbReference type="GO" id="GO:0005681">
    <property type="term" value="C:spliceosomal complex"/>
    <property type="evidence" value="ECO:0007669"/>
    <property type="project" value="TreeGrafter"/>
</dbReference>
<comment type="similarity">
    <text evidence="2">Belongs to the BUD31 (G10) family.</text>
</comment>
<dbReference type="InterPro" id="IPR001748">
    <property type="entry name" value="BUD31"/>
</dbReference>
<dbReference type="WBParaSite" id="TCONS_00003797.p1">
    <property type="protein sequence ID" value="TCONS_00003797.p1"/>
    <property type="gene ID" value="XLOC_000365"/>
</dbReference>